<dbReference type="InterPro" id="IPR050109">
    <property type="entry name" value="HTH-type_TetR-like_transc_reg"/>
</dbReference>
<feature type="domain" description="HTH tetR-type" evidence="5">
    <location>
        <begin position="16"/>
        <end position="76"/>
    </location>
</feature>
<evidence type="ECO:0000259" key="5">
    <source>
        <dbReference type="PROSITE" id="PS50977"/>
    </source>
</evidence>
<keyword evidence="2 4" id="KW-0238">DNA-binding</keyword>
<dbReference type="InterPro" id="IPR036271">
    <property type="entry name" value="Tet_transcr_reg_TetR-rel_C_sf"/>
</dbReference>
<protein>
    <submittedName>
        <fullName evidence="6">TetR family transcriptional regulator</fullName>
    </submittedName>
</protein>
<dbReference type="Gene3D" id="1.10.10.60">
    <property type="entry name" value="Homeodomain-like"/>
    <property type="match status" value="1"/>
</dbReference>
<evidence type="ECO:0000256" key="2">
    <source>
        <dbReference type="ARBA" id="ARBA00023125"/>
    </source>
</evidence>
<dbReference type="Pfam" id="PF16859">
    <property type="entry name" value="TetR_C_11"/>
    <property type="match status" value="1"/>
</dbReference>
<dbReference type="PANTHER" id="PTHR30055">
    <property type="entry name" value="HTH-TYPE TRANSCRIPTIONAL REGULATOR RUTR"/>
    <property type="match status" value="1"/>
</dbReference>
<comment type="caution">
    <text evidence="6">The sequence shown here is derived from an EMBL/GenBank/DDBJ whole genome shotgun (WGS) entry which is preliminary data.</text>
</comment>
<evidence type="ECO:0000313" key="7">
    <source>
        <dbReference type="Proteomes" id="UP000603200"/>
    </source>
</evidence>
<dbReference type="RefSeq" id="WP_203842960.1">
    <property type="nucleotide sequence ID" value="NZ_BAAATV010000018.1"/>
</dbReference>
<feature type="DNA-binding region" description="H-T-H motif" evidence="4">
    <location>
        <begin position="39"/>
        <end position="58"/>
    </location>
</feature>
<name>A0ABQ4A5C2_9ACTN</name>
<dbReference type="PROSITE" id="PS50977">
    <property type="entry name" value="HTH_TETR_2"/>
    <property type="match status" value="1"/>
</dbReference>
<reference evidence="6 7" key="1">
    <citation type="submission" date="2021-01" db="EMBL/GenBank/DDBJ databases">
        <title>Whole genome shotgun sequence of Actinoplanes humidus NBRC 14915.</title>
        <authorList>
            <person name="Komaki H."/>
            <person name="Tamura T."/>
        </authorList>
    </citation>
    <scope>NUCLEOTIDE SEQUENCE [LARGE SCALE GENOMIC DNA]</scope>
    <source>
        <strain evidence="6 7">NBRC 14915</strain>
    </source>
</reference>
<dbReference type="InterPro" id="IPR011075">
    <property type="entry name" value="TetR_C"/>
</dbReference>
<dbReference type="EMBL" id="BOMN01000132">
    <property type="protein sequence ID" value="GIE26043.1"/>
    <property type="molecule type" value="Genomic_DNA"/>
</dbReference>
<dbReference type="PANTHER" id="PTHR30055:SF148">
    <property type="entry name" value="TETR-FAMILY TRANSCRIPTIONAL REGULATOR"/>
    <property type="match status" value="1"/>
</dbReference>
<sequence>MSETAQRRGRGRRPAGEVREGVLRAAADLLLSEGIKAVTFDRVASAAGSSKMTLYKWWPSAGALAAEAYFAHSEHQLEFPDTGDIRADLTAQLRSFVRLLTHEGERTREGTGSVLAGLIGVAQTDPELSAAFSEHYSAPRRALAVAAFEKARDRGQLRAGIDLGILVDQLWGACYNRLLIPDAPLTEDYAVALVNNALDGAAAR</sequence>
<dbReference type="InterPro" id="IPR009057">
    <property type="entry name" value="Homeodomain-like_sf"/>
</dbReference>
<dbReference type="SUPFAM" id="SSF46689">
    <property type="entry name" value="Homeodomain-like"/>
    <property type="match status" value="1"/>
</dbReference>
<keyword evidence="1" id="KW-0805">Transcription regulation</keyword>
<gene>
    <name evidence="6" type="ORF">Ahu01nite_091450</name>
</gene>
<dbReference type="Pfam" id="PF00440">
    <property type="entry name" value="TetR_N"/>
    <property type="match status" value="1"/>
</dbReference>
<dbReference type="Proteomes" id="UP000603200">
    <property type="component" value="Unassembled WGS sequence"/>
</dbReference>
<proteinExistence type="predicted"/>
<organism evidence="6 7">
    <name type="scientific">Winogradskya humida</name>
    <dbReference type="NCBI Taxonomy" id="113566"/>
    <lineage>
        <taxon>Bacteria</taxon>
        <taxon>Bacillati</taxon>
        <taxon>Actinomycetota</taxon>
        <taxon>Actinomycetes</taxon>
        <taxon>Micromonosporales</taxon>
        <taxon>Micromonosporaceae</taxon>
        <taxon>Winogradskya</taxon>
    </lineage>
</organism>
<evidence type="ECO:0000313" key="6">
    <source>
        <dbReference type="EMBL" id="GIE26043.1"/>
    </source>
</evidence>
<evidence type="ECO:0000256" key="4">
    <source>
        <dbReference type="PROSITE-ProRule" id="PRU00335"/>
    </source>
</evidence>
<dbReference type="SUPFAM" id="SSF48498">
    <property type="entry name" value="Tetracyclin repressor-like, C-terminal domain"/>
    <property type="match status" value="1"/>
</dbReference>
<dbReference type="Gene3D" id="1.10.357.10">
    <property type="entry name" value="Tetracycline Repressor, domain 2"/>
    <property type="match status" value="1"/>
</dbReference>
<keyword evidence="3" id="KW-0804">Transcription</keyword>
<keyword evidence="7" id="KW-1185">Reference proteome</keyword>
<dbReference type="InterPro" id="IPR001647">
    <property type="entry name" value="HTH_TetR"/>
</dbReference>
<accession>A0ABQ4A5C2</accession>
<evidence type="ECO:0000256" key="3">
    <source>
        <dbReference type="ARBA" id="ARBA00023163"/>
    </source>
</evidence>
<evidence type="ECO:0000256" key="1">
    <source>
        <dbReference type="ARBA" id="ARBA00023015"/>
    </source>
</evidence>